<dbReference type="STRING" id="133412.A0A1R1Y741"/>
<comment type="caution">
    <text evidence="2">The sequence shown here is derived from an EMBL/GenBank/DDBJ whole genome shotgun (WGS) entry which is preliminary data.</text>
</comment>
<reference evidence="2 3" key="1">
    <citation type="submission" date="2017-01" db="EMBL/GenBank/DDBJ databases">
        <authorList>
            <person name="Mah S.A."/>
            <person name="Swanson W.J."/>
            <person name="Moy G.W."/>
            <person name="Vacquier V.D."/>
        </authorList>
    </citation>
    <scope>NUCLEOTIDE SEQUENCE [LARGE SCALE GENOMIC DNA]</scope>
    <source>
        <strain evidence="2 3">GSMNP</strain>
    </source>
</reference>
<accession>A0A1R1Y741</accession>
<gene>
    <name evidence="2" type="ORF">AYI70_g2711</name>
</gene>
<evidence type="ECO:0000313" key="2">
    <source>
        <dbReference type="EMBL" id="OMJ22683.1"/>
    </source>
</evidence>
<evidence type="ECO:0000313" key="3">
    <source>
        <dbReference type="Proteomes" id="UP000187283"/>
    </source>
</evidence>
<dbReference type="OrthoDB" id="10361097at2759"/>
<dbReference type="EMBL" id="LSSN01000706">
    <property type="protein sequence ID" value="OMJ22683.1"/>
    <property type="molecule type" value="Genomic_DNA"/>
</dbReference>
<organism evidence="2 3">
    <name type="scientific">Smittium culicis</name>
    <dbReference type="NCBI Taxonomy" id="133412"/>
    <lineage>
        <taxon>Eukaryota</taxon>
        <taxon>Fungi</taxon>
        <taxon>Fungi incertae sedis</taxon>
        <taxon>Zoopagomycota</taxon>
        <taxon>Kickxellomycotina</taxon>
        <taxon>Harpellomycetes</taxon>
        <taxon>Harpellales</taxon>
        <taxon>Legeriomycetaceae</taxon>
        <taxon>Smittium</taxon>
    </lineage>
</organism>
<dbReference type="AlphaFoldDB" id="A0A1R1Y741"/>
<keyword evidence="3" id="KW-1185">Reference proteome</keyword>
<protein>
    <submittedName>
        <fullName evidence="2">Uncharacterized protein</fullName>
    </submittedName>
</protein>
<proteinExistence type="predicted"/>
<evidence type="ECO:0000256" key="1">
    <source>
        <dbReference type="SAM" id="MobiDB-lite"/>
    </source>
</evidence>
<dbReference type="Proteomes" id="UP000187283">
    <property type="component" value="Unassembled WGS sequence"/>
</dbReference>
<sequence>MIQSSRCRYICVPPEHQAEPVLQLVSRPKRIGPECTSLKMVRVQQPSLLSALEPDIPGNSESSRRMNHNDSGYTNVKVRNLVPRSFGIVKISAEHTPSNDCSPRSQKWKISAL</sequence>
<feature type="region of interest" description="Disordered" evidence="1">
    <location>
        <begin position="51"/>
        <end position="75"/>
    </location>
</feature>
<name>A0A1R1Y741_9FUNG</name>